<evidence type="ECO:0000313" key="3">
    <source>
        <dbReference type="Proteomes" id="UP000271337"/>
    </source>
</evidence>
<dbReference type="VEuPathDB" id="FungiDB:BTJ68_13893"/>
<feature type="compositionally biased region" description="Polar residues" evidence="1">
    <location>
        <begin position="443"/>
        <end position="452"/>
    </location>
</feature>
<feature type="compositionally biased region" description="Polar residues" evidence="1">
    <location>
        <begin position="472"/>
        <end position="483"/>
    </location>
</feature>
<evidence type="ECO:0000313" key="2">
    <source>
        <dbReference type="EMBL" id="RMX98133.1"/>
    </source>
</evidence>
<feature type="compositionally biased region" description="Low complexity" evidence="1">
    <location>
        <begin position="302"/>
        <end position="311"/>
    </location>
</feature>
<feature type="compositionally biased region" description="Polar residues" evidence="1">
    <location>
        <begin position="256"/>
        <end position="268"/>
    </location>
</feature>
<accession>A0A3M6Y4Z1</accession>
<evidence type="ECO:0000256" key="1">
    <source>
        <dbReference type="SAM" id="MobiDB-lite"/>
    </source>
</evidence>
<name>A0A3M6Y4Z1_HORWE</name>
<organism evidence="2 3">
    <name type="scientific">Hortaea werneckii</name>
    <name type="common">Black yeast</name>
    <name type="synonym">Cladosporium werneckii</name>
    <dbReference type="NCBI Taxonomy" id="91943"/>
    <lineage>
        <taxon>Eukaryota</taxon>
        <taxon>Fungi</taxon>
        <taxon>Dikarya</taxon>
        <taxon>Ascomycota</taxon>
        <taxon>Pezizomycotina</taxon>
        <taxon>Dothideomycetes</taxon>
        <taxon>Dothideomycetidae</taxon>
        <taxon>Mycosphaerellales</taxon>
        <taxon>Teratosphaeriaceae</taxon>
        <taxon>Hortaea</taxon>
    </lineage>
</organism>
<sequence length="670" mass="73180">MVHKLELRVHAGAPSRYEDDERYRSLAHAYSASKPRRLIDLYRIPLPSQEDCLVENVQTSRPTALEGAHQPGDNTLIDAEANDINPGEFDLRKRQGGAPSVTQDPSTFVEDTQLAYTAIESQIFTSSLATQGLAHTARRQSLDEESEEWPENLPRQSPSKASFERRELFTGGHDEPAGSEHIRAHGEMTMNGALPKRMIYERSSSASSTSYTDAKKVEPKQKLLASKPFKLPLKRSATDVPRPTTPPAAPADRHGQSQQTISTPSSYLKTPDLRRVGIKRPHSDDSSSQDAVQKVTPEKYMSSSHSTTLSSPELGRSAKKTRLVDYRERTPPQQLLAGANLLGQAGNGPNNLNMGEAGAKKPSRTAGKDGEPTQVSGEVNDSSSELPTSYGLSSITSQSSRARLRPSQRSTSDPGPVFDSLNHNVQATPSIEAHSQPAKSHDTTTLSPQVARQTRDEVRARVAAPKVADRPSGSQNACQTQAEPQVEPSAVAVTDDAVMISPMSKTSTSPAAIQALPLAIYPPEPDAALAKFTTHVTYHLNFLAESSFAKDSYKPVSIAREPGRLERGHWLLPPSGISVWPATLQLDFWNFLSQFISSGNGGWGLWCAREFHHGDDQSSLGTMRVYCWGEVVKHVYLLLYTASQSKVRKMGLQWVDGEGNIVVQMRGKGL</sequence>
<protein>
    <submittedName>
        <fullName evidence="2">Uncharacterized protein</fullName>
    </submittedName>
</protein>
<feature type="compositionally biased region" description="Low complexity" evidence="1">
    <location>
        <begin position="331"/>
        <end position="353"/>
    </location>
</feature>
<dbReference type="AlphaFoldDB" id="A0A3M6Y4Z1"/>
<feature type="region of interest" description="Disordered" evidence="1">
    <location>
        <begin position="205"/>
        <end position="488"/>
    </location>
</feature>
<feature type="compositionally biased region" description="Polar residues" evidence="1">
    <location>
        <begin position="373"/>
        <end position="413"/>
    </location>
</feature>
<feature type="region of interest" description="Disordered" evidence="1">
    <location>
        <begin position="135"/>
        <end position="162"/>
    </location>
</feature>
<feature type="compositionally biased region" description="Basic and acidic residues" evidence="1">
    <location>
        <begin position="271"/>
        <end position="285"/>
    </location>
</feature>
<dbReference type="OrthoDB" id="5395975at2759"/>
<dbReference type="Proteomes" id="UP000271337">
    <property type="component" value="Unassembled WGS sequence"/>
</dbReference>
<dbReference type="EMBL" id="QWIL01001953">
    <property type="protein sequence ID" value="RMX98133.1"/>
    <property type="molecule type" value="Genomic_DNA"/>
</dbReference>
<comment type="caution">
    <text evidence="2">The sequence shown here is derived from an EMBL/GenBank/DDBJ whole genome shotgun (WGS) entry which is preliminary data.</text>
</comment>
<proteinExistence type="predicted"/>
<gene>
    <name evidence="2" type="ORF">D0867_12540</name>
</gene>
<reference evidence="2 3" key="1">
    <citation type="journal article" date="2018" name="BMC Genomics">
        <title>Genomic evidence for intraspecific hybridization in a clonal and extremely halotolerant yeast.</title>
        <authorList>
            <person name="Gostincar C."/>
            <person name="Stajich J.E."/>
            <person name="Zupancic J."/>
            <person name="Zalar P."/>
            <person name="Gunde-Cimerman N."/>
        </authorList>
    </citation>
    <scope>NUCLEOTIDE SEQUENCE [LARGE SCALE GENOMIC DNA]</scope>
    <source>
        <strain evidence="2 3">EXF-6669</strain>
    </source>
</reference>